<reference evidence="1" key="1">
    <citation type="journal article" date="2014" name="Front. Microbiol.">
        <title>High frequency of phylogenetically diverse reductive dehalogenase-homologous genes in deep subseafloor sedimentary metagenomes.</title>
        <authorList>
            <person name="Kawai M."/>
            <person name="Futagami T."/>
            <person name="Toyoda A."/>
            <person name="Takaki Y."/>
            <person name="Nishi S."/>
            <person name="Hori S."/>
            <person name="Arai W."/>
            <person name="Tsubouchi T."/>
            <person name="Morono Y."/>
            <person name="Uchiyama I."/>
            <person name="Ito T."/>
            <person name="Fujiyama A."/>
            <person name="Inagaki F."/>
            <person name="Takami H."/>
        </authorList>
    </citation>
    <scope>NUCLEOTIDE SEQUENCE</scope>
    <source>
        <strain evidence="1">Expedition CK06-06</strain>
    </source>
</reference>
<name>X0U3C8_9ZZZZ</name>
<dbReference type="AlphaFoldDB" id="X0U3C8"/>
<sequence>MIMSLRELAQQVQERNRLGLREDVVIEAVYSPLETSESTESIDFVVTTARNLFGEEVARYIREHADRRPEWLKEYHGLAEWMNKEYPRRGRLPWDLAARVVVLWIYYRDLEALSIDEYRKRLANLWEDLRSAPPVR</sequence>
<organism evidence="1">
    <name type="scientific">marine sediment metagenome</name>
    <dbReference type="NCBI Taxonomy" id="412755"/>
    <lineage>
        <taxon>unclassified sequences</taxon>
        <taxon>metagenomes</taxon>
        <taxon>ecological metagenomes</taxon>
    </lineage>
</organism>
<evidence type="ECO:0000313" key="1">
    <source>
        <dbReference type="EMBL" id="GAG00035.1"/>
    </source>
</evidence>
<proteinExistence type="predicted"/>
<accession>X0U3C8</accession>
<gene>
    <name evidence="1" type="ORF">S01H1_43363</name>
</gene>
<dbReference type="EMBL" id="BARS01027623">
    <property type="protein sequence ID" value="GAG00035.1"/>
    <property type="molecule type" value="Genomic_DNA"/>
</dbReference>
<comment type="caution">
    <text evidence="1">The sequence shown here is derived from an EMBL/GenBank/DDBJ whole genome shotgun (WGS) entry which is preliminary data.</text>
</comment>
<protein>
    <submittedName>
        <fullName evidence="1">Uncharacterized protein</fullName>
    </submittedName>
</protein>